<keyword evidence="8" id="KW-1185">Reference proteome</keyword>
<dbReference type="Pfam" id="PF00730">
    <property type="entry name" value="HhH-GPD"/>
    <property type="match status" value="1"/>
</dbReference>
<dbReference type="GO" id="GO:0008725">
    <property type="term" value="F:DNA-3-methyladenine glycosylase activity"/>
    <property type="evidence" value="ECO:0007669"/>
    <property type="project" value="TreeGrafter"/>
</dbReference>
<evidence type="ECO:0000256" key="4">
    <source>
        <dbReference type="ARBA" id="ARBA00022763"/>
    </source>
</evidence>
<dbReference type="Gene3D" id="1.10.340.30">
    <property type="entry name" value="Hypothetical protein, domain 2"/>
    <property type="match status" value="1"/>
</dbReference>
<dbReference type="SUPFAM" id="SSF48150">
    <property type="entry name" value="DNA-glycosylase"/>
    <property type="match status" value="1"/>
</dbReference>
<dbReference type="CDD" id="cd00056">
    <property type="entry name" value="ENDO3c"/>
    <property type="match status" value="1"/>
</dbReference>
<dbReference type="GO" id="GO:0006285">
    <property type="term" value="P:base-excision repair, AP site formation"/>
    <property type="evidence" value="ECO:0007669"/>
    <property type="project" value="TreeGrafter"/>
</dbReference>
<dbReference type="GO" id="GO:0043916">
    <property type="term" value="F:DNA-7-methylguanine glycosylase activity"/>
    <property type="evidence" value="ECO:0007669"/>
    <property type="project" value="TreeGrafter"/>
</dbReference>
<keyword evidence="7" id="KW-0326">Glycosidase</keyword>
<evidence type="ECO:0000256" key="3">
    <source>
        <dbReference type="ARBA" id="ARBA00012000"/>
    </source>
</evidence>
<proteinExistence type="inferred from homology"/>
<keyword evidence="7" id="KW-0378">Hydrolase</keyword>
<dbReference type="FunFam" id="1.10.340.30:FF:000004">
    <property type="entry name" value="DNA-3-methyladenine glycosylase II"/>
    <property type="match status" value="1"/>
</dbReference>
<dbReference type="RefSeq" id="WP_012875719.1">
    <property type="nucleotide sequence ID" value="NC_013525.1"/>
</dbReference>
<dbReference type="STRING" id="525904.Tter_1779"/>
<comment type="catalytic activity">
    <reaction evidence="1">
        <text>Hydrolysis of alkylated DNA, releasing 3-methyladenine, 3-methylguanine, 7-methylguanine and 7-methyladenine.</text>
        <dbReference type="EC" id="3.2.2.21"/>
    </reaction>
</comment>
<keyword evidence="5" id="KW-0234">DNA repair</keyword>
<dbReference type="SMART" id="SM00478">
    <property type="entry name" value="ENDO3c"/>
    <property type="match status" value="1"/>
</dbReference>
<accession>D1CD20</accession>
<dbReference type="Proteomes" id="UP000000323">
    <property type="component" value="Chromosome 1"/>
</dbReference>
<dbReference type="InterPro" id="IPR051912">
    <property type="entry name" value="Alkylbase_DNA_Glycosylase/TA"/>
</dbReference>
<keyword evidence="4" id="KW-0227">DNA damage</keyword>
<feature type="domain" description="HhH-GPD" evidence="6">
    <location>
        <begin position="132"/>
        <end position="296"/>
    </location>
</feature>
<dbReference type="KEGG" id="ttr:Tter_1779"/>
<evidence type="ECO:0000259" key="6">
    <source>
        <dbReference type="SMART" id="SM00478"/>
    </source>
</evidence>
<dbReference type="EMBL" id="CP001825">
    <property type="protein sequence ID" value="ACZ42685.1"/>
    <property type="molecule type" value="Genomic_DNA"/>
</dbReference>
<dbReference type="GO" id="GO:0006307">
    <property type="term" value="P:DNA alkylation repair"/>
    <property type="evidence" value="ECO:0007669"/>
    <property type="project" value="TreeGrafter"/>
</dbReference>
<dbReference type="PANTHER" id="PTHR43003:SF5">
    <property type="entry name" value="DNA-3-METHYLADENINE GLYCOSYLASE"/>
    <property type="match status" value="1"/>
</dbReference>
<dbReference type="Gene3D" id="1.10.1670.10">
    <property type="entry name" value="Helix-hairpin-Helix base-excision DNA repair enzymes (C-terminal)"/>
    <property type="match status" value="1"/>
</dbReference>
<evidence type="ECO:0000313" key="7">
    <source>
        <dbReference type="EMBL" id="ACZ42685.1"/>
    </source>
</evidence>
<organism evidence="7 8">
    <name type="scientific">Thermobaculum terrenum (strain ATCC BAA-798 / CCMEE 7001 / YNP1)</name>
    <dbReference type="NCBI Taxonomy" id="525904"/>
    <lineage>
        <taxon>Bacteria</taxon>
        <taxon>Bacillati</taxon>
        <taxon>Chloroflexota</taxon>
        <taxon>Chloroflexia</taxon>
        <taxon>Candidatus Thermobaculales</taxon>
        <taxon>Candidatus Thermobaculaceae</taxon>
        <taxon>Thermobaculum</taxon>
    </lineage>
</organism>
<dbReference type="InterPro" id="IPR003265">
    <property type="entry name" value="HhH-GPD_domain"/>
</dbReference>
<sequence>MWVERWIVPNGPLRLAHALLYLRTSPSAVLEKVTEDACRRALRINERAVLLQVRQEGQGVRVTLWGDALDDATVAAAEAEVRRIFLLDEDPGAFYREVPLRDRVLGRVMEDYLWARPVLIADPLEALMWAIIGQQVNVAFARKLKARLVELCGSVLEVDGERYWVFPPAWRIADLPEDLLRGNQFSRQKARYILGLARAVASGELDLRALGVLPVEEAIAELVRFLGVGRWTAEYVLMRGLGRADVIPAADLGLRAVMGRHYLGGRVATEAEVREISAAWSPWRAWGAWLWWLHLQVTRGV</sequence>
<evidence type="ECO:0000256" key="2">
    <source>
        <dbReference type="ARBA" id="ARBA00010817"/>
    </source>
</evidence>
<dbReference type="AlphaFoldDB" id="D1CD20"/>
<evidence type="ECO:0000256" key="5">
    <source>
        <dbReference type="ARBA" id="ARBA00023204"/>
    </source>
</evidence>
<dbReference type="GO" id="GO:0032993">
    <property type="term" value="C:protein-DNA complex"/>
    <property type="evidence" value="ECO:0007669"/>
    <property type="project" value="TreeGrafter"/>
</dbReference>
<dbReference type="GO" id="GO:0032131">
    <property type="term" value="F:alkylated DNA binding"/>
    <property type="evidence" value="ECO:0007669"/>
    <property type="project" value="TreeGrafter"/>
</dbReference>
<comment type="similarity">
    <text evidence="2">Belongs to the alkylbase DNA glycosidase AlkA family.</text>
</comment>
<dbReference type="Gene3D" id="3.30.310.20">
    <property type="entry name" value="DNA-3-methyladenine glycosylase AlkA, N-terminal domain"/>
    <property type="match status" value="1"/>
</dbReference>
<dbReference type="InterPro" id="IPR023170">
    <property type="entry name" value="HhH_base_excis_C"/>
</dbReference>
<dbReference type="HOGENOM" id="CLU_000445_72_3_0"/>
<evidence type="ECO:0000313" key="8">
    <source>
        <dbReference type="Proteomes" id="UP000000323"/>
    </source>
</evidence>
<dbReference type="InterPro" id="IPR011257">
    <property type="entry name" value="DNA_glycosylase"/>
</dbReference>
<evidence type="ECO:0000256" key="1">
    <source>
        <dbReference type="ARBA" id="ARBA00000086"/>
    </source>
</evidence>
<name>D1CD20_THET1</name>
<dbReference type="InterPro" id="IPR037046">
    <property type="entry name" value="AlkA_N_sf"/>
</dbReference>
<dbReference type="EC" id="3.2.2.21" evidence="3"/>
<reference evidence="8" key="1">
    <citation type="journal article" date="2010" name="Stand. Genomic Sci.">
        <title>Complete genome sequence of 'Thermobaculum terrenum' type strain (YNP1).</title>
        <authorList>
            <person name="Kiss H."/>
            <person name="Cleland D."/>
            <person name="Lapidus A."/>
            <person name="Lucas S."/>
            <person name="Glavina Del Rio T."/>
            <person name="Nolan M."/>
            <person name="Tice H."/>
            <person name="Han C."/>
            <person name="Goodwin L."/>
            <person name="Pitluck S."/>
            <person name="Liolios K."/>
            <person name="Ivanova N."/>
            <person name="Mavromatis K."/>
            <person name="Ovchinnikova G."/>
            <person name="Pati A."/>
            <person name="Chen A."/>
            <person name="Palaniappan K."/>
            <person name="Land M."/>
            <person name="Hauser L."/>
            <person name="Chang Y."/>
            <person name="Jeffries C."/>
            <person name="Lu M."/>
            <person name="Brettin T."/>
            <person name="Detter J."/>
            <person name="Goker M."/>
            <person name="Tindall B."/>
            <person name="Beck B."/>
            <person name="McDermott T."/>
            <person name="Woyke T."/>
            <person name="Bristow J."/>
            <person name="Eisen J."/>
            <person name="Markowitz V."/>
            <person name="Hugenholtz P."/>
            <person name="Kyrpides N."/>
            <person name="Klenk H."/>
            <person name="Cheng J."/>
        </authorList>
    </citation>
    <scope>NUCLEOTIDE SEQUENCE [LARGE SCALE GENOMIC DNA]</scope>
    <source>
        <strain evidence="8">ATCC BAA-798 / YNP1</strain>
    </source>
</reference>
<protein>
    <recommendedName>
        <fullName evidence="3">DNA-3-methyladenine glycosylase II</fullName>
        <ecNumber evidence="3">3.2.2.21</ecNumber>
    </recommendedName>
</protein>
<gene>
    <name evidence="7" type="ordered locus">Tter_1779</name>
</gene>
<dbReference type="eggNOG" id="COG0122">
    <property type="taxonomic scope" value="Bacteria"/>
</dbReference>
<dbReference type="GO" id="GO:0005737">
    <property type="term" value="C:cytoplasm"/>
    <property type="evidence" value="ECO:0007669"/>
    <property type="project" value="TreeGrafter"/>
</dbReference>
<dbReference type="PANTHER" id="PTHR43003">
    <property type="entry name" value="DNA-3-METHYLADENINE GLYCOSYLASE"/>
    <property type="match status" value="1"/>
</dbReference>